<reference evidence="3 4" key="1">
    <citation type="journal article" date="2019" name="Sci. Rep.">
        <title>A high-quality genome of Eragrostis curvula grass provides insights into Poaceae evolution and supports new strategies to enhance forage quality.</title>
        <authorList>
            <person name="Carballo J."/>
            <person name="Santos B.A.C.M."/>
            <person name="Zappacosta D."/>
            <person name="Garbus I."/>
            <person name="Selva J.P."/>
            <person name="Gallo C.A."/>
            <person name="Diaz A."/>
            <person name="Albertini E."/>
            <person name="Caccamo M."/>
            <person name="Echenique V."/>
        </authorList>
    </citation>
    <scope>NUCLEOTIDE SEQUENCE [LARGE SCALE GENOMIC DNA]</scope>
    <source>
        <strain evidence="4">cv. Victoria</strain>
        <tissue evidence="3">Leaf</tissue>
    </source>
</reference>
<feature type="transmembrane region" description="Helical" evidence="2">
    <location>
        <begin position="72"/>
        <end position="93"/>
    </location>
</feature>
<gene>
    <name evidence="3" type="ORF">EJB05_51234</name>
</gene>
<feature type="compositionally biased region" description="Pro residues" evidence="1">
    <location>
        <begin position="331"/>
        <end position="342"/>
    </location>
</feature>
<dbReference type="EMBL" id="RWGY01000204">
    <property type="protein sequence ID" value="TVU03229.1"/>
    <property type="molecule type" value="Genomic_DNA"/>
</dbReference>
<protein>
    <submittedName>
        <fullName evidence="3">Uncharacterized protein</fullName>
    </submittedName>
</protein>
<evidence type="ECO:0000313" key="3">
    <source>
        <dbReference type="EMBL" id="TVU03229.1"/>
    </source>
</evidence>
<dbReference type="Gramene" id="TVU03229">
    <property type="protein sequence ID" value="TVU03229"/>
    <property type="gene ID" value="EJB05_51234"/>
</dbReference>
<evidence type="ECO:0000256" key="1">
    <source>
        <dbReference type="SAM" id="MobiDB-lite"/>
    </source>
</evidence>
<dbReference type="AlphaFoldDB" id="A0A5J9SW76"/>
<feature type="non-terminal residue" evidence="3">
    <location>
        <position position="1"/>
    </location>
</feature>
<keyword evidence="2" id="KW-0812">Transmembrane</keyword>
<keyword evidence="2" id="KW-1133">Transmembrane helix</keyword>
<keyword evidence="2" id="KW-0472">Membrane</keyword>
<name>A0A5J9SW76_9POAL</name>
<feature type="compositionally biased region" description="Basic and acidic residues" evidence="1">
    <location>
        <begin position="344"/>
        <end position="357"/>
    </location>
</feature>
<evidence type="ECO:0000256" key="2">
    <source>
        <dbReference type="SAM" id="Phobius"/>
    </source>
</evidence>
<sequence length="357" mass="41237">MRRHASSSPAARSTVDRALLKFAKDRFVERQPRTTAQSTGLIMVDLVKYYAVFPVLPAFMEWGRKGYFQTQVAFLQFNLMSAFLVISLHYIYFPTLAEYDKYSPLLFPHNVLSCCSEDEVMARTKLTARKSVPVPPPPVPLLEWMDQPPLECYSNGDGYYFPDKLWEVQRCFGYYERAEYIGIRTPEMDGTYSWSVRVNMFEKPSPDGIRKVRRTHEAPASRSTFEDGIQDAARQALSVLSHEEAAMRHSQFKYFAHRPSGSLHEVVDSPRDEDSLRLRETVRYVRNLNRCLNSVLDNLADRDDLIEELKEENRQLKAVQAGEALEDEPLEAPPPVQVPPCSPSRKELRRQEEEDEF</sequence>
<proteinExistence type="predicted"/>
<accession>A0A5J9SW76</accession>
<dbReference type="Proteomes" id="UP000324897">
    <property type="component" value="Unassembled WGS sequence"/>
</dbReference>
<keyword evidence="4" id="KW-1185">Reference proteome</keyword>
<comment type="caution">
    <text evidence="3">The sequence shown here is derived from an EMBL/GenBank/DDBJ whole genome shotgun (WGS) entry which is preliminary data.</text>
</comment>
<evidence type="ECO:0000313" key="4">
    <source>
        <dbReference type="Proteomes" id="UP000324897"/>
    </source>
</evidence>
<organism evidence="3 4">
    <name type="scientific">Eragrostis curvula</name>
    <name type="common">weeping love grass</name>
    <dbReference type="NCBI Taxonomy" id="38414"/>
    <lineage>
        <taxon>Eukaryota</taxon>
        <taxon>Viridiplantae</taxon>
        <taxon>Streptophyta</taxon>
        <taxon>Embryophyta</taxon>
        <taxon>Tracheophyta</taxon>
        <taxon>Spermatophyta</taxon>
        <taxon>Magnoliopsida</taxon>
        <taxon>Liliopsida</taxon>
        <taxon>Poales</taxon>
        <taxon>Poaceae</taxon>
        <taxon>PACMAD clade</taxon>
        <taxon>Chloridoideae</taxon>
        <taxon>Eragrostideae</taxon>
        <taxon>Eragrostidinae</taxon>
        <taxon>Eragrostis</taxon>
    </lineage>
</organism>
<feature type="region of interest" description="Disordered" evidence="1">
    <location>
        <begin position="318"/>
        <end position="357"/>
    </location>
</feature>